<dbReference type="Gene3D" id="3.10.105.10">
    <property type="entry name" value="Dipeptide-binding Protein, Domain 3"/>
    <property type="match status" value="1"/>
</dbReference>
<dbReference type="PANTHER" id="PTHR30290">
    <property type="entry name" value="PERIPLASMIC BINDING COMPONENT OF ABC TRANSPORTER"/>
    <property type="match status" value="1"/>
</dbReference>
<evidence type="ECO:0000313" key="4">
    <source>
        <dbReference type="EMBL" id="GAA4815401.1"/>
    </source>
</evidence>
<gene>
    <name evidence="4" type="ORF">GCM10023353_21280</name>
</gene>
<dbReference type="Proteomes" id="UP001500839">
    <property type="component" value="Unassembled WGS sequence"/>
</dbReference>
<accession>A0ABP9CP07</accession>
<dbReference type="SUPFAM" id="SSF53850">
    <property type="entry name" value="Periplasmic binding protein-like II"/>
    <property type="match status" value="1"/>
</dbReference>
<evidence type="ECO:0000256" key="2">
    <source>
        <dbReference type="SAM" id="SignalP"/>
    </source>
</evidence>
<dbReference type="PANTHER" id="PTHR30290:SF65">
    <property type="entry name" value="MONOACYL PHOSPHATIDYLINOSITOL TETRAMANNOSIDE-BINDING PROTEIN LPQW-RELATED"/>
    <property type="match status" value="1"/>
</dbReference>
<feature type="chain" id="PRO_5047162511" evidence="2">
    <location>
        <begin position="25"/>
        <end position="621"/>
    </location>
</feature>
<dbReference type="PROSITE" id="PS51257">
    <property type="entry name" value="PROKAR_LIPOPROTEIN"/>
    <property type="match status" value="1"/>
</dbReference>
<dbReference type="InterPro" id="IPR000914">
    <property type="entry name" value="SBP_5_dom"/>
</dbReference>
<feature type="domain" description="Solute-binding protein family 5" evidence="3">
    <location>
        <begin position="262"/>
        <end position="520"/>
    </location>
</feature>
<reference evidence="5" key="1">
    <citation type="journal article" date="2019" name="Int. J. Syst. Evol. Microbiol.">
        <title>The Global Catalogue of Microorganisms (GCM) 10K type strain sequencing project: providing services to taxonomists for standard genome sequencing and annotation.</title>
        <authorList>
            <consortium name="The Broad Institute Genomics Platform"/>
            <consortium name="The Broad Institute Genome Sequencing Center for Infectious Disease"/>
            <person name="Wu L."/>
            <person name="Ma J."/>
        </authorList>
    </citation>
    <scope>NUCLEOTIDE SEQUENCE [LARGE SCALE GENOMIC DNA]</scope>
    <source>
        <strain evidence="5">JCM 18542</strain>
    </source>
</reference>
<feature type="region of interest" description="Disordered" evidence="1">
    <location>
        <begin position="201"/>
        <end position="224"/>
    </location>
</feature>
<dbReference type="InterPro" id="IPR039424">
    <property type="entry name" value="SBP_5"/>
</dbReference>
<feature type="signal peptide" evidence="2">
    <location>
        <begin position="1"/>
        <end position="24"/>
    </location>
</feature>
<evidence type="ECO:0000313" key="5">
    <source>
        <dbReference type="Proteomes" id="UP001500839"/>
    </source>
</evidence>
<comment type="caution">
    <text evidence="4">The sequence shown here is derived from an EMBL/GenBank/DDBJ whole genome shotgun (WGS) entry which is preliminary data.</text>
</comment>
<keyword evidence="2" id="KW-0732">Signal</keyword>
<evidence type="ECO:0000256" key="1">
    <source>
        <dbReference type="SAM" id="MobiDB-lite"/>
    </source>
</evidence>
<name>A0ABP9CP07_9ACTN</name>
<dbReference type="Pfam" id="PF00496">
    <property type="entry name" value="SBP_bac_5"/>
    <property type="match status" value="1"/>
</dbReference>
<dbReference type="Gene3D" id="3.90.76.10">
    <property type="entry name" value="Dipeptide-binding Protein, Domain 1"/>
    <property type="match status" value="1"/>
</dbReference>
<proteinExistence type="predicted"/>
<dbReference type="RefSeq" id="WP_345602287.1">
    <property type="nucleotide sequence ID" value="NZ_BAABKQ010000001.1"/>
</dbReference>
<organism evidence="4 5">
    <name type="scientific">Tomitella cavernea</name>
    <dbReference type="NCBI Taxonomy" id="1387982"/>
    <lineage>
        <taxon>Bacteria</taxon>
        <taxon>Bacillati</taxon>
        <taxon>Actinomycetota</taxon>
        <taxon>Actinomycetes</taxon>
        <taxon>Mycobacteriales</taxon>
        <taxon>Tomitella</taxon>
    </lineage>
</organism>
<sequence length="621" mass="62769">MRARRPVRALAALVAAGTAMGLVASCTSGGSPAAGIGYVIDGAVPTYNVSSTTGASSAARQAFVRVQTGFSYPGPHGETIADTDFGTVTPVPGDPSSIQYRINPAAQYSDGAPVVCDDMVLAWAAQSGTFTFPGADGAPVPLFDAPVDPAMAQIAAIDCEPGGRDAVVHYEGDRAVTGWRSVFGATSMLPSHVVAQGAAGIDPGADAADEDGQDAGAGAPPGPAAAGVDIVRAVQDKDLDVLRTVADYWNTAFALTPGRVDPDVFVSSGPYRLDSVDEDGSIELVANASWWGDKARTERIAIHPRNASVNTLASDGEIEVVGAGAGAKQAMELGDGYTTTVHATDDVEQLIFADRGPLATSAARRAVAACVPRGRIAAEFAPDVSAPDGPTQESAAPDAASPDTGPAGTPPVQNSRSTLPGTLAYGFVAGTAGGGFIEPDVAAAQAALDEAGLDGLTVRVGYLAPDARRAAVVALMAKACAPSGIQIHDSGAAGFTPQALTDGTVDAVLGGTGGSQAGPPRGPATPVARLAALTTGASGNIGGFSHGRFDEIVAQLQVTPEGADALGLTHEAEQILWDEMPTLPLYRTPRQTSFVGGLHAGAPTTSWAGAGWNMDRWMVLN</sequence>
<keyword evidence="5" id="KW-1185">Reference proteome</keyword>
<evidence type="ECO:0000259" key="3">
    <source>
        <dbReference type="Pfam" id="PF00496"/>
    </source>
</evidence>
<dbReference type="Gene3D" id="3.40.190.10">
    <property type="entry name" value="Periplasmic binding protein-like II"/>
    <property type="match status" value="1"/>
</dbReference>
<protein>
    <submittedName>
        <fullName evidence="4">ABC transporter substrate-binding protein</fullName>
    </submittedName>
</protein>
<dbReference type="EMBL" id="BAABKQ010000001">
    <property type="protein sequence ID" value="GAA4815401.1"/>
    <property type="molecule type" value="Genomic_DNA"/>
</dbReference>
<feature type="region of interest" description="Disordered" evidence="1">
    <location>
        <begin position="381"/>
        <end position="416"/>
    </location>
</feature>